<dbReference type="PANTHER" id="PTHR43394:SF28">
    <property type="entry name" value="ATP-BINDING CASSETTE SUBFAMILY B MEMBER 1"/>
    <property type="match status" value="1"/>
</dbReference>
<comment type="similarity">
    <text evidence="2">Belongs to the ABC transporter superfamily. ABCB family. Multidrug resistance exporter (TC 3.A.1.201) subfamily.</text>
</comment>
<dbReference type="PANTHER" id="PTHR43394">
    <property type="entry name" value="ATP-DEPENDENT PERMEASE MDL1, MITOCHONDRIAL"/>
    <property type="match status" value="1"/>
</dbReference>
<keyword evidence="6 15" id="KW-0812">Transmembrane</keyword>
<evidence type="ECO:0000259" key="16">
    <source>
        <dbReference type="PROSITE" id="PS50893"/>
    </source>
</evidence>
<proteinExistence type="inferred from homology"/>
<evidence type="ECO:0000256" key="11">
    <source>
        <dbReference type="ARBA" id="ARBA00022989"/>
    </source>
</evidence>
<feature type="transmembrane region" description="Helical" evidence="15">
    <location>
        <begin position="230"/>
        <end position="252"/>
    </location>
</feature>
<dbReference type="Gene3D" id="3.40.50.300">
    <property type="entry name" value="P-loop containing nucleotide triphosphate hydrolases"/>
    <property type="match status" value="2"/>
</dbReference>
<dbReference type="SUPFAM" id="SSF52540">
    <property type="entry name" value="P-loop containing nucleoside triphosphate hydrolases"/>
    <property type="match status" value="2"/>
</dbReference>
<dbReference type="PROSITE" id="PS50893">
    <property type="entry name" value="ABC_TRANSPORTER_2"/>
    <property type="match status" value="2"/>
</dbReference>
<organism evidence="18 19">
    <name type="scientific">Crocodylus porosus</name>
    <name type="common">Saltwater crocodile</name>
    <name type="synonym">Estuarine crocodile</name>
    <dbReference type="NCBI Taxonomy" id="8502"/>
    <lineage>
        <taxon>Eukaryota</taxon>
        <taxon>Metazoa</taxon>
        <taxon>Chordata</taxon>
        <taxon>Craniata</taxon>
        <taxon>Vertebrata</taxon>
        <taxon>Euteleostomi</taxon>
        <taxon>Archelosauria</taxon>
        <taxon>Archosauria</taxon>
        <taxon>Crocodylia</taxon>
        <taxon>Longirostres</taxon>
        <taxon>Crocodylidae</taxon>
        <taxon>Crocodylus</taxon>
    </lineage>
</organism>
<keyword evidence="7" id="KW-0677">Repeat</keyword>
<dbReference type="InterPro" id="IPR039421">
    <property type="entry name" value="Type_1_exporter"/>
</dbReference>
<dbReference type="InterPro" id="IPR027417">
    <property type="entry name" value="P-loop_NTPase"/>
</dbReference>
<dbReference type="GO" id="GO:0090374">
    <property type="term" value="P:oligopeptide export from mitochondrion"/>
    <property type="evidence" value="ECO:0007669"/>
    <property type="project" value="TreeGrafter"/>
</dbReference>
<keyword evidence="9" id="KW-0067">ATP-binding</keyword>
<dbReference type="PROSITE" id="PS00211">
    <property type="entry name" value="ABC_TRANSPORTER_1"/>
    <property type="match status" value="2"/>
</dbReference>
<dbReference type="Ensembl" id="ENSCPRT00005020368.1">
    <property type="protein sequence ID" value="ENSCPRP00005017394.1"/>
    <property type="gene ID" value="ENSCPRG00005011780.1"/>
</dbReference>
<evidence type="ECO:0000256" key="3">
    <source>
        <dbReference type="ARBA" id="ARBA00012191"/>
    </source>
</evidence>
<dbReference type="GO" id="GO:0015421">
    <property type="term" value="F:ABC-type oligopeptide transporter activity"/>
    <property type="evidence" value="ECO:0007669"/>
    <property type="project" value="TreeGrafter"/>
</dbReference>
<sequence length="1233" mass="136808">FIKIIKNHTFQQRQEKPKETKYGQPINNGKSSSIQQLIKKKIRFCFFFHFQFRYSDWLDKLLMGLGTVMAILHGISLPLMMIVFGDMTDSFINPGTELDPGKKWNSSLGNISAGNYSSYKNLEEDMAKHAYYYSGLGAGVLLAAYMQVAFWTVAAGRQIKKIRQQFFHAIMRQEIGWFDVNDVGELNTRLIDDVSKINEGIGDKIAMLFQAEAMFLTGFIVGFLKGWKLTLVILAVSPVMALSAAIWILSAFTDKELTAYAKAGAVAEEVLGAIRTVIAFGGQKKEIERYHKNLEDAKRIGIKKSITASISMGIAFLLIYASYALAFWYGTTLILSEDYTIGNVFFAILLGAFGIGQTAPSIEAFATARGAAYAIFKIIDNEPEINSFSEAGYRPDNIRGNLEFHNVYFNYPSRPDVKVLKGLNLKVNCGQTVALVGSSGCGKSTTVQLIQRFYDPEEGKITLDGQDIKTLNTRYLREIIGVVNQEPALFATTIAENIRYGRENVTMEEIEKAVKEANAYDFIMKLPDKFETVVGERGAQLSGGQKQRIAIARALVRNPKILLLDEATSALDTESESVVQAALDMLMHPRRTTVIVAHRLSTVRNADVIAAFEDGVITEQGTHNELMKRNGVYYKLLNMQVFFPLNLHFIRFYFADFIILDSAGDTSRPPDKAFWKAPQNHPHTYPSDQKPKPRLPETQPLVGLNKTEWPYFIVGILSATINGALQPAFAIIFSEFIGVSLSIDFTLQLIHLLGCVVTMLLLKQGFTFGKAGEILTMRLRFMAFKAMLRQDISWFDDPKNSTGALTARLANDASQVKGVSRGHRIVISNLGTAVVISLVYGWQLTLLLLAVVPIIAITALIEMKMLSGHAQKDKKELEISGKVSPVKFYFYTINSVKKAHIFGFSFGLSQALLYFTYAGCFRFGAYLVINGHMDATDVVFSAVVFGAMALGQSSSFTPDYAKAKMSAAHMFMLFERVPIIDGYTDGNITSKEVMFNYPTRPEVKVLQGLNIKVEKGQTLALVGSSGCGKSTVVQLIERFYDPLDGEMLLDDQNTKALNIQWLRAQIGIVSQEPILFDCTIAENIAYGDNSREVSHEEIVSAAKAANIHSFIDSLPNKYNTRVGDKGTQLSGGQKQRIAIARALIRRPQILLLDEATSALDTESEKVVQEALDKARQGRTCIVIAHRLSTIQNADKIAVLQNGRIVEQGTHQQLLAEKGIYYSLVSFQAGSCNL</sequence>
<evidence type="ECO:0000256" key="14">
    <source>
        <dbReference type="SAM" id="MobiDB-lite"/>
    </source>
</evidence>
<dbReference type="Gene3D" id="1.20.1560.10">
    <property type="entry name" value="ABC transporter type 1, transmembrane domain"/>
    <property type="match status" value="2"/>
</dbReference>
<dbReference type="Proteomes" id="UP000594220">
    <property type="component" value="Unplaced"/>
</dbReference>
<evidence type="ECO:0000256" key="10">
    <source>
        <dbReference type="ARBA" id="ARBA00022967"/>
    </source>
</evidence>
<keyword evidence="8" id="KW-0547">Nucleotide-binding</keyword>
<feature type="domain" description="ABC transmembrane type-1" evidence="17">
    <location>
        <begin position="713"/>
        <end position="962"/>
    </location>
</feature>
<evidence type="ECO:0000256" key="9">
    <source>
        <dbReference type="ARBA" id="ARBA00022840"/>
    </source>
</evidence>
<evidence type="ECO:0000256" key="6">
    <source>
        <dbReference type="ARBA" id="ARBA00022692"/>
    </source>
</evidence>
<dbReference type="CDD" id="cd18578">
    <property type="entry name" value="ABC_6TM_Pgp_ABCB1_D2_like"/>
    <property type="match status" value="1"/>
</dbReference>
<dbReference type="GO" id="GO:0005743">
    <property type="term" value="C:mitochondrial inner membrane"/>
    <property type="evidence" value="ECO:0007669"/>
    <property type="project" value="TreeGrafter"/>
</dbReference>
<evidence type="ECO:0000256" key="12">
    <source>
        <dbReference type="ARBA" id="ARBA00023136"/>
    </source>
</evidence>
<keyword evidence="5" id="KW-0597">Phosphoprotein</keyword>
<feature type="transmembrane region" description="Helical" evidence="15">
    <location>
        <begin position="205"/>
        <end position="224"/>
    </location>
</feature>
<dbReference type="Pfam" id="PF00005">
    <property type="entry name" value="ABC_tran"/>
    <property type="match status" value="2"/>
</dbReference>
<dbReference type="EC" id="7.6.2.2" evidence="3"/>
<evidence type="ECO:0000256" key="5">
    <source>
        <dbReference type="ARBA" id="ARBA00022553"/>
    </source>
</evidence>
<evidence type="ECO:0000256" key="8">
    <source>
        <dbReference type="ARBA" id="ARBA00022741"/>
    </source>
</evidence>
<reference evidence="18" key="1">
    <citation type="submission" date="2025-08" db="UniProtKB">
        <authorList>
            <consortium name="Ensembl"/>
        </authorList>
    </citation>
    <scope>IDENTIFICATION</scope>
</reference>
<keyword evidence="4" id="KW-0813">Transport</keyword>
<feature type="region of interest" description="Disordered" evidence="14">
    <location>
        <begin position="671"/>
        <end position="699"/>
    </location>
</feature>
<evidence type="ECO:0000313" key="19">
    <source>
        <dbReference type="Proteomes" id="UP000594220"/>
    </source>
</evidence>
<dbReference type="PROSITE" id="PS50929">
    <property type="entry name" value="ABC_TM1F"/>
    <property type="match status" value="2"/>
</dbReference>
<accession>A0A7M4F1I2</accession>
<dbReference type="GO" id="GO:0008559">
    <property type="term" value="F:ABC-type xenobiotic transporter activity"/>
    <property type="evidence" value="ECO:0007669"/>
    <property type="project" value="UniProtKB-EC"/>
</dbReference>
<feature type="domain" description="ABC transporter" evidence="16">
    <location>
        <begin position="402"/>
        <end position="639"/>
    </location>
</feature>
<feature type="transmembrane region" description="Helical" evidence="15">
    <location>
        <begin position="61"/>
        <end position="84"/>
    </location>
</feature>
<dbReference type="InterPro" id="IPR017871">
    <property type="entry name" value="ABC_transporter-like_CS"/>
</dbReference>
<dbReference type="SMART" id="SM00382">
    <property type="entry name" value="AAA"/>
    <property type="match status" value="2"/>
</dbReference>
<dbReference type="InterPro" id="IPR036640">
    <property type="entry name" value="ABC1_TM_sf"/>
</dbReference>
<keyword evidence="10" id="KW-1278">Translocase</keyword>
<gene>
    <name evidence="18" type="primary">ABCB1</name>
</gene>
<feature type="transmembrane region" description="Helical" evidence="15">
    <location>
        <begin position="848"/>
        <end position="866"/>
    </location>
</feature>
<dbReference type="FunFam" id="1.20.1560.10:FF:000018">
    <property type="entry name" value="ATP-binding cassette subfamily B member 11"/>
    <property type="match status" value="1"/>
</dbReference>
<dbReference type="CDD" id="cd03249">
    <property type="entry name" value="ABC_MTABC3_MDL1_MDL2"/>
    <property type="match status" value="2"/>
</dbReference>
<reference evidence="18" key="2">
    <citation type="submission" date="2025-09" db="UniProtKB">
        <authorList>
            <consortium name="Ensembl"/>
        </authorList>
    </citation>
    <scope>IDENTIFICATION</scope>
</reference>
<dbReference type="FunFam" id="3.40.50.300:FF:000302">
    <property type="entry name" value="ATP-binding cassette subfamily B member 5"/>
    <property type="match status" value="1"/>
</dbReference>
<protein>
    <recommendedName>
        <fullName evidence="3">ABC-type xenobiotic transporter</fullName>
        <ecNumber evidence="3">7.6.2.2</ecNumber>
    </recommendedName>
</protein>
<feature type="transmembrane region" description="Helical" evidence="15">
    <location>
        <begin position="130"/>
        <end position="154"/>
    </location>
</feature>
<evidence type="ECO:0000256" key="4">
    <source>
        <dbReference type="ARBA" id="ARBA00022448"/>
    </source>
</evidence>
<evidence type="ECO:0000256" key="13">
    <source>
        <dbReference type="ARBA" id="ARBA00023180"/>
    </source>
</evidence>
<dbReference type="SUPFAM" id="SSF90123">
    <property type="entry name" value="ABC transporter transmembrane region"/>
    <property type="match status" value="2"/>
</dbReference>
<dbReference type="InterPro" id="IPR011527">
    <property type="entry name" value="ABC1_TM_dom"/>
</dbReference>
<evidence type="ECO:0000313" key="18">
    <source>
        <dbReference type="Ensembl" id="ENSCPRP00005017394.1"/>
    </source>
</evidence>
<feature type="domain" description="ABC transporter" evidence="16">
    <location>
        <begin position="988"/>
        <end position="1226"/>
    </location>
</feature>
<feature type="transmembrane region" description="Helical" evidence="15">
    <location>
        <begin position="899"/>
        <end position="918"/>
    </location>
</feature>
<dbReference type="GeneTree" id="ENSGT00940000155287"/>
<keyword evidence="13" id="KW-0325">Glycoprotein</keyword>
<feature type="transmembrane region" description="Helical" evidence="15">
    <location>
        <begin position="341"/>
        <end position="359"/>
    </location>
</feature>
<dbReference type="AlphaFoldDB" id="A0A7M4F1I2"/>
<comment type="subcellular location">
    <subcellularLocation>
        <location evidence="1">Membrane</location>
        <topology evidence="1">Multi-pass membrane protein</topology>
    </subcellularLocation>
</comment>
<evidence type="ECO:0000259" key="17">
    <source>
        <dbReference type="PROSITE" id="PS50929"/>
    </source>
</evidence>
<dbReference type="GO" id="GO:0005524">
    <property type="term" value="F:ATP binding"/>
    <property type="evidence" value="ECO:0007669"/>
    <property type="project" value="UniProtKB-KW"/>
</dbReference>
<evidence type="ECO:0000256" key="1">
    <source>
        <dbReference type="ARBA" id="ARBA00004141"/>
    </source>
</evidence>
<keyword evidence="11 15" id="KW-1133">Transmembrane helix</keyword>
<dbReference type="InterPro" id="IPR003439">
    <property type="entry name" value="ABC_transporter-like_ATP-bd"/>
</dbReference>
<feature type="transmembrane region" description="Helical" evidence="15">
    <location>
        <begin position="711"/>
        <end position="733"/>
    </location>
</feature>
<name>A0A7M4F1I2_CROPO</name>
<feature type="transmembrane region" description="Helical" evidence="15">
    <location>
        <begin position="306"/>
        <end position="329"/>
    </location>
</feature>
<dbReference type="InterPro" id="IPR003593">
    <property type="entry name" value="AAA+_ATPase"/>
</dbReference>
<dbReference type="GO" id="GO:0016887">
    <property type="term" value="F:ATP hydrolysis activity"/>
    <property type="evidence" value="ECO:0007669"/>
    <property type="project" value="InterPro"/>
</dbReference>
<dbReference type="Pfam" id="PF00664">
    <property type="entry name" value="ABC_membrane"/>
    <property type="match status" value="3"/>
</dbReference>
<keyword evidence="19" id="KW-1185">Reference proteome</keyword>
<evidence type="ECO:0000256" key="7">
    <source>
        <dbReference type="ARBA" id="ARBA00022737"/>
    </source>
</evidence>
<keyword evidence="12 15" id="KW-0472">Membrane</keyword>
<evidence type="ECO:0000256" key="2">
    <source>
        <dbReference type="ARBA" id="ARBA00007577"/>
    </source>
</evidence>
<dbReference type="FunFam" id="3.40.50.300:FF:000479">
    <property type="entry name" value="Multidrug resistance protein 1A"/>
    <property type="match status" value="1"/>
</dbReference>
<feature type="transmembrane region" description="Helical" evidence="15">
    <location>
        <begin position="745"/>
        <end position="762"/>
    </location>
</feature>
<evidence type="ECO:0000256" key="15">
    <source>
        <dbReference type="SAM" id="Phobius"/>
    </source>
</evidence>
<feature type="domain" description="ABC transmembrane type-1" evidence="17">
    <location>
        <begin position="65"/>
        <end position="356"/>
    </location>
</feature>